<dbReference type="InterPro" id="IPR029095">
    <property type="entry name" value="NarX-like_N"/>
</dbReference>
<keyword evidence="2" id="KW-0812">Transmembrane</keyword>
<evidence type="ECO:0000313" key="6">
    <source>
        <dbReference type="EMBL" id="AMO25196.1"/>
    </source>
</evidence>
<keyword evidence="7" id="KW-1185">Reference proteome</keyword>
<dbReference type="EMBL" id="CP010951">
    <property type="protein sequence ID" value="AMO25196.1"/>
    <property type="molecule type" value="Genomic_DNA"/>
</dbReference>
<keyword evidence="4" id="KW-0472">Membrane</keyword>
<name>A0A127JYX8_9BURK</name>
<feature type="domain" description="NarX-like N-terminal" evidence="5">
    <location>
        <begin position="128"/>
        <end position="219"/>
    </location>
</feature>
<sequence length="252" mass="27090">MLLLPTASLALPVAAQGLPLSGAINRSGKMRALSQRLSKAYVQATLNVLPDRARDIQAASRQLLTTSLSDLGAGSLAADTRRLLQALDRDCQGLLEIVSTPRRDTLEVARSADVVLEAADRLTKAFETQSQQGNAKIVNVAGRQRMLSQRAARAYFLVAAGHDTPAVRTQLANARNEFNQGLATLQAASISTPAIRNELELARSQWLFYESALGKTASADALQTVATTSERVFEVMDNLTSLYDAALRDLLG</sequence>
<keyword evidence="3" id="KW-1133">Transmembrane helix</keyword>
<evidence type="ECO:0000256" key="3">
    <source>
        <dbReference type="ARBA" id="ARBA00022989"/>
    </source>
</evidence>
<proteinExistence type="predicted"/>
<feature type="domain" description="NarX-like N-terminal" evidence="5">
    <location>
        <begin position="19"/>
        <end position="111"/>
    </location>
</feature>
<reference evidence="6 7" key="1">
    <citation type="journal article" date="2014" name="Int. J. Syst. Evol. Microbiol.">
        <title>Ramlibacter solisilvae sp. nov., isolated from forest soil, and emended description of the genus Ramlibacter.</title>
        <authorList>
            <person name="Lee H.J."/>
            <person name="Lee S.H."/>
            <person name="Lee S.S."/>
            <person name="Lee J.S."/>
            <person name="Kim Y."/>
            <person name="Kim S.C."/>
            <person name="Jeon C.O."/>
        </authorList>
    </citation>
    <scope>NUCLEOTIDE SEQUENCE [LARGE SCALE GENOMIC DNA]</scope>
    <source>
        <strain evidence="6 7">5-10</strain>
    </source>
</reference>
<dbReference type="Pfam" id="PF13675">
    <property type="entry name" value="PilJ"/>
    <property type="match status" value="2"/>
</dbReference>
<evidence type="ECO:0000256" key="1">
    <source>
        <dbReference type="ARBA" id="ARBA00004141"/>
    </source>
</evidence>
<dbReference type="Proteomes" id="UP000070433">
    <property type="component" value="Chromosome"/>
</dbReference>
<evidence type="ECO:0000259" key="5">
    <source>
        <dbReference type="Pfam" id="PF13675"/>
    </source>
</evidence>
<dbReference type="AlphaFoldDB" id="A0A127JYX8"/>
<protein>
    <recommendedName>
        <fullName evidence="5">NarX-like N-terminal domain-containing protein</fullName>
    </recommendedName>
</protein>
<comment type="subcellular location">
    <subcellularLocation>
        <location evidence="1">Membrane</location>
        <topology evidence="1">Multi-pass membrane protein</topology>
    </subcellularLocation>
</comment>
<gene>
    <name evidence="6" type="ORF">UC35_02060</name>
</gene>
<organism evidence="6 7">
    <name type="scientific">Ramlibacter tataouinensis</name>
    <dbReference type="NCBI Taxonomy" id="94132"/>
    <lineage>
        <taxon>Bacteria</taxon>
        <taxon>Pseudomonadati</taxon>
        <taxon>Pseudomonadota</taxon>
        <taxon>Betaproteobacteria</taxon>
        <taxon>Burkholderiales</taxon>
        <taxon>Comamonadaceae</taxon>
        <taxon>Ramlibacter</taxon>
    </lineage>
</organism>
<dbReference type="GO" id="GO:0016020">
    <property type="term" value="C:membrane"/>
    <property type="evidence" value="ECO:0007669"/>
    <property type="project" value="UniProtKB-SubCell"/>
</dbReference>
<evidence type="ECO:0000256" key="4">
    <source>
        <dbReference type="ARBA" id="ARBA00023136"/>
    </source>
</evidence>
<evidence type="ECO:0000313" key="7">
    <source>
        <dbReference type="Proteomes" id="UP000070433"/>
    </source>
</evidence>
<accession>A0A127JYX8</accession>
<evidence type="ECO:0000256" key="2">
    <source>
        <dbReference type="ARBA" id="ARBA00022692"/>
    </source>
</evidence>